<evidence type="ECO:0000256" key="4">
    <source>
        <dbReference type="HAMAP-Rule" id="MF_00724"/>
    </source>
</evidence>
<gene>
    <name evidence="4" type="primary">fliE</name>
    <name evidence="5" type="ORF">QNA08_09360</name>
</gene>
<keyword evidence="3 4" id="KW-0975">Bacterial flagellum</keyword>
<protein>
    <recommendedName>
        <fullName evidence="4">Flagellar hook-basal body complex protein FliE</fullName>
    </recommendedName>
</protein>
<comment type="subcellular location">
    <subcellularLocation>
        <location evidence="1 4">Bacterial flagellum basal body</location>
    </subcellularLocation>
</comment>
<name>A0ABT7AH77_9HYPH</name>
<dbReference type="Pfam" id="PF02049">
    <property type="entry name" value="FliE"/>
    <property type="match status" value="1"/>
</dbReference>
<accession>A0ABT7AH77</accession>
<dbReference type="PANTHER" id="PTHR34653">
    <property type="match status" value="1"/>
</dbReference>
<sequence>MATPTFAAGAYTSVQRLATQDSLKPAFSGETSSADGSFAALVSQAIDGVAQAGQKAESQGIAAVQGKGDIVDVVTAVAESEAAVESLVAVRDRVIAAYEEIMRMPI</sequence>
<evidence type="ECO:0000313" key="6">
    <source>
        <dbReference type="Proteomes" id="UP001321492"/>
    </source>
</evidence>
<proteinExistence type="inferred from homology"/>
<dbReference type="Proteomes" id="UP001321492">
    <property type="component" value="Unassembled WGS sequence"/>
</dbReference>
<keyword evidence="5" id="KW-0969">Cilium</keyword>
<comment type="caution">
    <text evidence="5">The sequence shown here is derived from an EMBL/GenBank/DDBJ whole genome shotgun (WGS) entry which is preliminary data.</text>
</comment>
<dbReference type="InterPro" id="IPR001624">
    <property type="entry name" value="FliE"/>
</dbReference>
<evidence type="ECO:0000256" key="1">
    <source>
        <dbReference type="ARBA" id="ARBA00004117"/>
    </source>
</evidence>
<dbReference type="PRINTS" id="PR01006">
    <property type="entry name" value="FLGHOOKFLIE"/>
</dbReference>
<keyword evidence="5" id="KW-0282">Flagellum</keyword>
<dbReference type="EMBL" id="JASJEV010000005">
    <property type="protein sequence ID" value="MDJ1158440.1"/>
    <property type="molecule type" value="Genomic_DNA"/>
</dbReference>
<comment type="similarity">
    <text evidence="2 4">Belongs to the FliE family.</text>
</comment>
<evidence type="ECO:0000256" key="3">
    <source>
        <dbReference type="ARBA" id="ARBA00023143"/>
    </source>
</evidence>
<keyword evidence="6" id="KW-1185">Reference proteome</keyword>
<evidence type="ECO:0000313" key="5">
    <source>
        <dbReference type="EMBL" id="MDJ1158440.1"/>
    </source>
</evidence>
<keyword evidence="5" id="KW-0966">Cell projection</keyword>
<dbReference type="RefSeq" id="WP_283740436.1">
    <property type="nucleotide sequence ID" value="NZ_JASJEV010000005.1"/>
</dbReference>
<dbReference type="HAMAP" id="MF_00724">
    <property type="entry name" value="FliE"/>
    <property type="match status" value="1"/>
</dbReference>
<reference evidence="5 6" key="1">
    <citation type="submission" date="2023-05" db="EMBL/GenBank/DDBJ databases">
        <title>Chelatococcus sp. nov., a moderately thermophilic bacterium isolated from hot spring microbial mat.</title>
        <authorList>
            <person name="Hu C.-J."/>
            <person name="Li W.-J."/>
        </authorList>
    </citation>
    <scope>NUCLEOTIDE SEQUENCE [LARGE SCALE GENOMIC DNA]</scope>
    <source>
        <strain evidence="5 6">SYSU G07232</strain>
    </source>
</reference>
<evidence type="ECO:0000256" key="2">
    <source>
        <dbReference type="ARBA" id="ARBA00009272"/>
    </source>
</evidence>
<dbReference type="PANTHER" id="PTHR34653:SF1">
    <property type="entry name" value="FLAGELLAR HOOK-BASAL BODY COMPLEX PROTEIN FLIE"/>
    <property type="match status" value="1"/>
</dbReference>
<organism evidence="5 6">
    <name type="scientific">Chelatococcus albus</name>
    <dbReference type="NCBI Taxonomy" id="3047466"/>
    <lineage>
        <taxon>Bacteria</taxon>
        <taxon>Pseudomonadati</taxon>
        <taxon>Pseudomonadota</taxon>
        <taxon>Alphaproteobacteria</taxon>
        <taxon>Hyphomicrobiales</taxon>
        <taxon>Chelatococcaceae</taxon>
        <taxon>Chelatococcus</taxon>
    </lineage>
</organism>